<organism evidence="3 4">
    <name type="scientific">Actinomortierella ambigua</name>
    <dbReference type="NCBI Taxonomy" id="1343610"/>
    <lineage>
        <taxon>Eukaryota</taxon>
        <taxon>Fungi</taxon>
        <taxon>Fungi incertae sedis</taxon>
        <taxon>Mucoromycota</taxon>
        <taxon>Mortierellomycotina</taxon>
        <taxon>Mortierellomycetes</taxon>
        <taxon>Mortierellales</taxon>
        <taxon>Mortierellaceae</taxon>
        <taxon>Actinomortierella</taxon>
    </lineage>
</organism>
<name>A0A9P6PSR5_9FUNG</name>
<feature type="region of interest" description="Disordered" evidence="1">
    <location>
        <begin position="116"/>
        <end position="172"/>
    </location>
</feature>
<sequence length="374" mass="41857">MDSQLQAHVRGAVQEHATEHASTSHQHHVAQPSDSQIGLSTFSESTTLTASATIASSSIPKSTRDDDVLGIDGDVHHHQHHHDHHHSQAQNEKTTTKTRDPRDVLARRLARATRRGWDDGDYDDEDDDEDDDDDDDEDDDEKNARRRHDDRRRGRGGRRRRRHLPTANELLHRAPAIPDMRFDHNYNKALDHLYEVHAHELQVARARLATALAIDQSGEGDDESSSSHPPSQPAKLSSAALARLTPDQQRQYAEDLQRYRDYQDHQRRLRRETTVASLPARIAVMTVRDIIIMPFVHGFFWGIGTVVLGIVAKRGLAHYFVQAWRRCFPPSSKDHPSPLPVIRGEPARIRRPGSVGLGLGIGGGGGSPPSAAYL</sequence>
<dbReference type="EMBL" id="JAAAJB010000683">
    <property type="protein sequence ID" value="KAG0252186.1"/>
    <property type="molecule type" value="Genomic_DNA"/>
</dbReference>
<keyword evidence="2" id="KW-1133">Transmembrane helix</keyword>
<protein>
    <submittedName>
        <fullName evidence="3">Uncharacterized protein</fullName>
    </submittedName>
</protein>
<keyword evidence="4" id="KW-1185">Reference proteome</keyword>
<keyword evidence="2" id="KW-0812">Transmembrane</keyword>
<feature type="region of interest" description="Disordered" evidence="1">
    <location>
        <begin position="216"/>
        <end position="238"/>
    </location>
</feature>
<evidence type="ECO:0000256" key="1">
    <source>
        <dbReference type="SAM" id="MobiDB-lite"/>
    </source>
</evidence>
<feature type="region of interest" description="Disordered" evidence="1">
    <location>
        <begin position="1"/>
        <end position="103"/>
    </location>
</feature>
<proteinExistence type="predicted"/>
<dbReference type="OrthoDB" id="2434990at2759"/>
<feature type="compositionally biased region" description="Basic residues" evidence="1">
    <location>
        <begin position="144"/>
        <end position="164"/>
    </location>
</feature>
<evidence type="ECO:0000256" key="2">
    <source>
        <dbReference type="SAM" id="Phobius"/>
    </source>
</evidence>
<feature type="compositionally biased region" description="Basic and acidic residues" evidence="1">
    <location>
        <begin position="94"/>
        <end position="103"/>
    </location>
</feature>
<comment type="caution">
    <text evidence="3">The sequence shown here is derived from an EMBL/GenBank/DDBJ whole genome shotgun (WGS) entry which is preliminary data.</text>
</comment>
<reference evidence="3" key="1">
    <citation type="journal article" date="2020" name="Fungal Divers.">
        <title>Resolving the Mortierellaceae phylogeny through synthesis of multi-gene phylogenetics and phylogenomics.</title>
        <authorList>
            <person name="Vandepol N."/>
            <person name="Liber J."/>
            <person name="Desiro A."/>
            <person name="Na H."/>
            <person name="Kennedy M."/>
            <person name="Barry K."/>
            <person name="Grigoriev I.V."/>
            <person name="Miller A.N."/>
            <person name="O'Donnell K."/>
            <person name="Stajich J.E."/>
            <person name="Bonito G."/>
        </authorList>
    </citation>
    <scope>NUCLEOTIDE SEQUENCE</scope>
    <source>
        <strain evidence="3">BC1065</strain>
    </source>
</reference>
<gene>
    <name evidence="3" type="ORF">DFQ27_008228</name>
</gene>
<keyword evidence="2" id="KW-0472">Membrane</keyword>
<accession>A0A9P6PSR5</accession>
<evidence type="ECO:0000313" key="4">
    <source>
        <dbReference type="Proteomes" id="UP000807716"/>
    </source>
</evidence>
<dbReference type="AlphaFoldDB" id="A0A9P6PSR5"/>
<feature type="compositionally biased region" description="Low complexity" evidence="1">
    <location>
        <begin position="40"/>
        <end position="61"/>
    </location>
</feature>
<feature type="transmembrane region" description="Helical" evidence="2">
    <location>
        <begin position="291"/>
        <end position="312"/>
    </location>
</feature>
<feature type="compositionally biased region" description="Acidic residues" evidence="1">
    <location>
        <begin position="119"/>
        <end position="141"/>
    </location>
</feature>
<dbReference type="Proteomes" id="UP000807716">
    <property type="component" value="Unassembled WGS sequence"/>
</dbReference>
<evidence type="ECO:0000313" key="3">
    <source>
        <dbReference type="EMBL" id="KAG0252186.1"/>
    </source>
</evidence>
<feature type="compositionally biased region" description="Basic residues" evidence="1">
    <location>
        <begin position="77"/>
        <end position="87"/>
    </location>
</feature>